<accession>A0A9P6AF50</accession>
<dbReference type="Proteomes" id="UP000886523">
    <property type="component" value="Unassembled WGS sequence"/>
</dbReference>
<gene>
    <name evidence="2" type="ORF">BS47DRAFT_1401045</name>
</gene>
<evidence type="ECO:0000256" key="1">
    <source>
        <dbReference type="SAM" id="MobiDB-lite"/>
    </source>
</evidence>
<evidence type="ECO:0000313" key="2">
    <source>
        <dbReference type="EMBL" id="KAF9504770.1"/>
    </source>
</evidence>
<feature type="compositionally biased region" description="Polar residues" evidence="1">
    <location>
        <begin position="1"/>
        <end position="37"/>
    </location>
</feature>
<reference evidence="2" key="1">
    <citation type="journal article" date="2020" name="Nat. Commun.">
        <title>Large-scale genome sequencing of mycorrhizal fungi provides insights into the early evolution of symbiotic traits.</title>
        <authorList>
            <person name="Miyauchi S."/>
            <person name="Kiss E."/>
            <person name="Kuo A."/>
            <person name="Drula E."/>
            <person name="Kohler A."/>
            <person name="Sanchez-Garcia M."/>
            <person name="Morin E."/>
            <person name="Andreopoulos B."/>
            <person name="Barry K.W."/>
            <person name="Bonito G."/>
            <person name="Buee M."/>
            <person name="Carver A."/>
            <person name="Chen C."/>
            <person name="Cichocki N."/>
            <person name="Clum A."/>
            <person name="Culley D."/>
            <person name="Crous P.W."/>
            <person name="Fauchery L."/>
            <person name="Girlanda M."/>
            <person name="Hayes R.D."/>
            <person name="Keri Z."/>
            <person name="LaButti K."/>
            <person name="Lipzen A."/>
            <person name="Lombard V."/>
            <person name="Magnuson J."/>
            <person name="Maillard F."/>
            <person name="Murat C."/>
            <person name="Nolan M."/>
            <person name="Ohm R.A."/>
            <person name="Pangilinan J."/>
            <person name="Pereira M.F."/>
            <person name="Perotto S."/>
            <person name="Peter M."/>
            <person name="Pfister S."/>
            <person name="Riley R."/>
            <person name="Sitrit Y."/>
            <person name="Stielow J.B."/>
            <person name="Szollosi G."/>
            <person name="Zifcakova L."/>
            <person name="Stursova M."/>
            <person name="Spatafora J.W."/>
            <person name="Tedersoo L."/>
            <person name="Vaario L.M."/>
            <person name="Yamada A."/>
            <person name="Yan M."/>
            <person name="Wang P."/>
            <person name="Xu J."/>
            <person name="Bruns T."/>
            <person name="Baldrian P."/>
            <person name="Vilgalys R."/>
            <person name="Dunand C."/>
            <person name="Henrissat B."/>
            <person name="Grigoriev I.V."/>
            <person name="Hibbett D."/>
            <person name="Nagy L.G."/>
            <person name="Martin F.M."/>
        </authorList>
    </citation>
    <scope>NUCLEOTIDE SEQUENCE</scope>
    <source>
        <strain evidence="2">UP504</strain>
    </source>
</reference>
<feature type="region of interest" description="Disordered" evidence="1">
    <location>
        <begin position="1"/>
        <end position="39"/>
    </location>
</feature>
<feature type="region of interest" description="Disordered" evidence="1">
    <location>
        <begin position="160"/>
        <end position="191"/>
    </location>
</feature>
<keyword evidence="3" id="KW-1185">Reference proteome</keyword>
<sequence>MLWNRFQSDPNSPNGQTRSPQRPSVSTESPYNATGPSNYYHLEHGMEREKHHLDGRPSHNVVDKAHSANQPSYKGLWASGQLKWSGIIGFFGRSRMSHWSERTIRDPLWIPSPGYTTTLHHGLCYDQPGAVATREERLDIDVIHAKLVLAKGEWSTHCHTNTSQNDSGSLSGQASSYDSGTARSNMVPTRNGSSRLIRAKAHNPVWPYLYQFRLNDTDKQQPLNGSLHPKAFQAMMSVYEQTLLETVTNECTKSRILWVSGARQDVYARTVSEMILGALELIHKDPDLNLQSLSEFMCSDPKEQ</sequence>
<dbReference type="AlphaFoldDB" id="A0A9P6AF50"/>
<comment type="caution">
    <text evidence="2">The sequence shown here is derived from an EMBL/GenBank/DDBJ whole genome shotgun (WGS) entry which is preliminary data.</text>
</comment>
<protein>
    <submittedName>
        <fullName evidence="2">Uncharacterized protein</fullName>
    </submittedName>
</protein>
<dbReference type="EMBL" id="MU129196">
    <property type="protein sequence ID" value="KAF9504770.1"/>
    <property type="molecule type" value="Genomic_DNA"/>
</dbReference>
<organism evidence="2 3">
    <name type="scientific">Hydnum rufescens UP504</name>
    <dbReference type="NCBI Taxonomy" id="1448309"/>
    <lineage>
        <taxon>Eukaryota</taxon>
        <taxon>Fungi</taxon>
        <taxon>Dikarya</taxon>
        <taxon>Basidiomycota</taxon>
        <taxon>Agaricomycotina</taxon>
        <taxon>Agaricomycetes</taxon>
        <taxon>Cantharellales</taxon>
        <taxon>Hydnaceae</taxon>
        <taxon>Hydnum</taxon>
    </lineage>
</organism>
<evidence type="ECO:0000313" key="3">
    <source>
        <dbReference type="Proteomes" id="UP000886523"/>
    </source>
</evidence>
<proteinExistence type="predicted"/>
<name>A0A9P6AF50_9AGAM</name>